<reference evidence="3" key="1">
    <citation type="journal article" date="2020" name="Nature">
        <title>Giant virus diversity and host interactions through global metagenomics.</title>
        <authorList>
            <person name="Schulz F."/>
            <person name="Roux S."/>
            <person name="Paez-Espino D."/>
            <person name="Jungbluth S."/>
            <person name="Walsh D.A."/>
            <person name="Denef V.J."/>
            <person name="McMahon K.D."/>
            <person name="Konstantinidis K.T."/>
            <person name="Eloe-Fadrosh E.A."/>
            <person name="Kyrpides N.C."/>
            <person name="Woyke T."/>
        </authorList>
    </citation>
    <scope>NUCLEOTIDE SEQUENCE</scope>
    <source>
        <strain evidence="3">GVMAG-M-3300020187-37</strain>
    </source>
</reference>
<name>A0A6C0C5X8_9ZZZZ</name>
<sequence length="106" mass="12270">MKLINGFNEFEQCINCDKYILLFFTASWCGPCKKIYPQLEELYSKLNTDLVEIYKIQIDNDDNSNICDIFKVQSVPSFFLLKNKECINTLKGADINGIKSMLNIKD</sequence>
<dbReference type="PROSITE" id="PS51352">
    <property type="entry name" value="THIOREDOXIN_2"/>
    <property type="match status" value="1"/>
</dbReference>
<dbReference type="InterPro" id="IPR013766">
    <property type="entry name" value="Thioredoxin_domain"/>
</dbReference>
<dbReference type="EMBL" id="MN739346">
    <property type="protein sequence ID" value="QHS99722.1"/>
    <property type="molecule type" value="Genomic_DNA"/>
</dbReference>
<dbReference type="PROSITE" id="PS00194">
    <property type="entry name" value="THIOREDOXIN_1"/>
    <property type="match status" value="1"/>
</dbReference>
<proteinExistence type="predicted"/>
<evidence type="ECO:0000259" key="2">
    <source>
        <dbReference type="PROSITE" id="PS51352"/>
    </source>
</evidence>
<dbReference type="Pfam" id="PF00085">
    <property type="entry name" value="Thioredoxin"/>
    <property type="match status" value="1"/>
</dbReference>
<dbReference type="SUPFAM" id="SSF52833">
    <property type="entry name" value="Thioredoxin-like"/>
    <property type="match status" value="1"/>
</dbReference>
<evidence type="ECO:0000256" key="1">
    <source>
        <dbReference type="ARBA" id="ARBA00023157"/>
    </source>
</evidence>
<organism evidence="3">
    <name type="scientific">viral metagenome</name>
    <dbReference type="NCBI Taxonomy" id="1070528"/>
    <lineage>
        <taxon>unclassified sequences</taxon>
        <taxon>metagenomes</taxon>
        <taxon>organismal metagenomes</taxon>
    </lineage>
</organism>
<dbReference type="InterPro" id="IPR017937">
    <property type="entry name" value="Thioredoxin_CS"/>
</dbReference>
<dbReference type="AlphaFoldDB" id="A0A6C0C5X8"/>
<protein>
    <recommendedName>
        <fullName evidence="2">Thioredoxin domain-containing protein</fullName>
    </recommendedName>
</protein>
<dbReference type="Gene3D" id="3.40.30.10">
    <property type="entry name" value="Glutaredoxin"/>
    <property type="match status" value="1"/>
</dbReference>
<dbReference type="InterPro" id="IPR036249">
    <property type="entry name" value="Thioredoxin-like_sf"/>
</dbReference>
<evidence type="ECO:0000313" key="3">
    <source>
        <dbReference type="EMBL" id="QHS99722.1"/>
    </source>
</evidence>
<dbReference type="PANTHER" id="PTHR46115">
    <property type="entry name" value="THIOREDOXIN-LIKE PROTEIN 1"/>
    <property type="match status" value="1"/>
</dbReference>
<keyword evidence="1" id="KW-1015">Disulfide bond</keyword>
<feature type="domain" description="Thioredoxin" evidence="2">
    <location>
        <begin position="1"/>
        <end position="106"/>
    </location>
</feature>
<accession>A0A6C0C5X8</accession>
<dbReference type="CDD" id="cd02947">
    <property type="entry name" value="TRX_family"/>
    <property type="match status" value="1"/>
</dbReference>